<dbReference type="SUPFAM" id="SSF54631">
    <property type="entry name" value="CBS-domain pair"/>
    <property type="match status" value="1"/>
</dbReference>
<dbReference type="EMBL" id="NHSD01000151">
    <property type="protein sequence ID" value="MBK5926667.1"/>
    <property type="molecule type" value="Genomic_DNA"/>
</dbReference>
<feature type="domain" description="CBS" evidence="3">
    <location>
        <begin position="78"/>
        <end position="133"/>
    </location>
</feature>
<reference evidence="4" key="2">
    <citation type="journal article" date="2020" name="Microorganisms">
        <title>Osmotic Adaptation and Compatible Solute Biosynthesis of Phototrophic Bacteria as Revealed from Genome Analyses.</title>
        <authorList>
            <person name="Imhoff J.F."/>
            <person name="Rahn T."/>
            <person name="Kunzel S."/>
            <person name="Keller A."/>
            <person name="Neulinger S.C."/>
        </authorList>
    </citation>
    <scope>NUCLEOTIDE SEQUENCE</scope>
    <source>
        <strain evidence="4">LMG 28126</strain>
    </source>
</reference>
<gene>
    <name evidence="4" type="ORF">CCR87_04770</name>
</gene>
<evidence type="ECO:0000313" key="4">
    <source>
        <dbReference type="EMBL" id="MBK5926667.1"/>
    </source>
</evidence>
<protein>
    <submittedName>
        <fullName evidence="4">Histidine kinase</fullName>
    </submittedName>
</protein>
<dbReference type="Gene3D" id="3.10.580.10">
    <property type="entry name" value="CBS-domain"/>
    <property type="match status" value="1"/>
</dbReference>
<evidence type="ECO:0000313" key="5">
    <source>
        <dbReference type="Proteomes" id="UP000706333"/>
    </source>
</evidence>
<keyword evidence="5" id="KW-1185">Reference proteome</keyword>
<dbReference type="InterPro" id="IPR046342">
    <property type="entry name" value="CBS_dom_sf"/>
</dbReference>
<dbReference type="Proteomes" id="UP000706333">
    <property type="component" value="Unassembled WGS sequence"/>
</dbReference>
<evidence type="ECO:0000256" key="2">
    <source>
        <dbReference type="PROSITE-ProRule" id="PRU00703"/>
    </source>
</evidence>
<keyword evidence="4" id="KW-0808">Transferase</keyword>
<keyword evidence="4" id="KW-0418">Kinase</keyword>
<reference evidence="4" key="1">
    <citation type="submission" date="2017-05" db="EMBL/GenBank/DDBJ databases">
        <authorList>
            <person name="Imhoff J.F."/>
            <person name="Rahn T."/>
            <person name="Kuenzel S."/>
            <person name="Neulinger S.C."/>
        </authorList>
    </citation>
    <scope>NUCLEOTIDE SEQUENCE</scope>
    <source>
        <strain evidence="4">LMG 28126</strain>
    </source>
</reference>
<evidence type="ECO:0000256" key="1">
    <source>
        <dbReference type="ARBA" id="ARBA00023122"/>
    </source>
</evidence>
<dbReference type="SMART" id="SM00116">
    <property type="entry name" value="CBS"/>
    <property type="match status" value="2"/>
</dbReference>
<feature type="domain" description="CBS" evidence="3">
    <location>
        <begin position="10"/>
        <end position="69"/>
    </location>
</feature>
<dbReference type="AlphaFoldDB" id="A0A934TK31"/>
<dbReference type="InterPro" id="IPR051257">
    <property type="entry name" value="Diverse_CBS-Domain"/>
</dbReference>
<proteinExistence type="predicted"/>
<dbReference type="RefSeq" id="WP_201156438.1">
    <property type="nucleotide sequence ID" value="NZ_NHSD01000151.1"/>
</dbReference>
<comment type="caution">
    <text evidence="4">The sequence shown here is derived from an EMBL/GenBank/DDBJ whole genome shotgun (WGS) entry which is preliminary data.</text>
</comment>
<dbReference type="InterPro" id="IPR044725">
    <property type="entry name" value="CBSX3_CBS_dom"/>
</dbReference>
<evidence type="ECO:0000259" key="3">
    <source>
        <dbReference type="PROSITE" id="PS51371"/>
    </source>
</evidence>
<organism evidence="4 5">
    <name type="scientific">Rhodobaculum claviforme</name>
    <dbReference type="NCBI Taxonomy" id="1549854"/>
    <lineage>
        <taxon>Bacteria</taxon>
        <taxon>Pseudomonadati</taxon>
        <taxon>Pseudomonadota</taxon>
        <taxon>Alphaproteobacteria</taxon>
        <taxon>Rhodobacterales</taxon>
        <taxon>Paracoccaceae</taxon>
        <taxon>Rhodobaculum</taxon>
    </lineage>
</organism>
<accession>A0A934TK31</accession>
<dbReference type="CDD" id="cd04623">
    <property type="entry name" value="CBS_pair_bac_euk"/>
    <property type="match status" value="1"/>
</dbReference>
<keyword evidence="1 2" id="KW-0129">CBS domain</keyword>
<dbReference type="PANTHER" id="PTHR43080:SF2">
    <property type="entry name" value="CBS DOMAIN-CONTAINING PROTEIN"/>
    <property type="match status" value="1"/>
</dbReference>
<dbReference type="Pfam" id="PF00571">
    <property type="entry name" value="CBS"/>
    <property type="match status" value="2"/>
</dbReference>
<sequence length="145" mass="16036">MLVHQILRNKRTGDTVTTVTPGSTVADAARLLSKNRIGALVVTEDDITPAGILSERDIVREIGRRGTDCLEDHVSAMMTREVVTCGVEDLADMVLARMTERRIRHMPVMRDGRMIGLISIGDVVKARLDELSMEKEALKGMIMGY</sequence>
<dbReference type="GO" id="GO:0016301">
    <property type="term" value="F:kinase activity"/>
    <property type="evidence" value="ECO:0007669"/>
    <property type="project" value="UniProtKB-KW"/>
</dbReference>
<name>A0A934TK31_9RHOB</name>
<dbReference type="PROSITE" id="PS51371">
    <property type="entry name" value="CBS"/>
    <property type="match status" value="2"/>
</dbReference>
<dbReference type="PANTHER" id="PTHR43080">
    <property type="entry name" value="CBS DOMAIN-CONTAINING PROTEIN CBSX3, MITOCHONDRIAL"/>
    <property type="match status" value="1"/>
</dbReference>
<dbReference type="InterPro" id="IPR000644">
    <property type="entry name" value="CBS_dom"/>
</dbReference>